<reference evidence="2 3" key="1">
    <citation type="journal article" date="2013" name="Genome Announc.">
        <title>Draft Genome Sequence of Amycolatopsis decaplanina Strain DSM 44594T.</title>
        <authorList>
            <person name="Kaur N."/>
            <person name="Kumar S."/>
            <person name="Bala M."/>
            <person name="Raghava G.P."/>
            <person name="Mayilraj S."/>
        </authorList>
    </citation>
    <scope>NUCLEOTIDE SEQUENCE [LARGE SCALE GENOMIC DNA]</scope>
    <source>
        <strain evidence="2 3">DSM 44594</strain>
    </source>
</reference>
<feature type="domain" description="Bacterial bifunctional deaminase-reductase C-terminal" evidence="1">
    <location>
        <begin position="2"/>
        <end position="185"/>
    </location>
</feature>
<dbReference type="AlphaFoldDB" id="M2ZPM0"/>
<dbReference type="PANTHER" id="PTHR38011:SF2">
    <property type="entry name" value="BIFUNCTIONAL DEAMINASE-REDUCTASE DOMAIN PROTEIN"/>
    <property type="match status" value="1"/>
</dbReference>
<proteinExistence type="predicted"/>
<dbReference type="InterPro" id="IPR002734">
    <property type="entry name" value="RibDG_C"/>
</dbReference>
<evidence type="ECO:0000313" key="3">
    <source>
        <dbReference type="Proteomes" id="UP000054226"/>
    </source>
</evidence>
<protein>
    <recommendedName>
        <fullName evidence="1">Bacterial bifunctional deaminase-reductase C-terminal domain-containing protein</fullName>
    </recommendedName>
</protein>
<dbReference type="SUPFAM" id="SSF53597">
    <property type="entry name" value="Dihydrofolate reductase-like"/>
    <property type="match status" value="1"/>
</dbReference>
<dbReference type="GO" id="GO:0009231">
    <property type="term" value="P:riboflavin biosynthetic process"/>
    <property type="evidence" value="ECO:0007669"/>
    <property type="project" value="InterPro"/>
</dbReference>
<dbReference type="Pfam" id="PF01872">
    <property type="entry name" value="RibD_C"/>
    <property type="match status" value="1"/>
</dbReference>
<accession>M2ZPM0</accession>
<dbReference type="PATRIC" id="fig|1284240.4.peg.1541"/>
<dbReference type="InterPro" id="IPR024072">
    <property type="entry name" value="DHFR-like_dom_sf"/>
</dbReference>
<sequence>MRKVIVQQFVSLDGVVQGPGTPDEDREGGFEGGGWTAKHAGGLLSETFFAWTADDDALLLGRKTYDIFYAYWPTTGDHPVNKRLEAMDKYVASRSVKSAEWVNTTVLDGEVASAVKELKKGSGGPIWVSGSGNLTHTLMRHGLVDEYRLLFFPVVVGSGKRLFVDGAIPADFDLTSSRTVGSVIIATYERCD</sequence>
<dbReference type="Gene3D" id="3.40.430.10">
    <property type="entry name" value="Dihydrofolate Reductase, subunit A"/>
    <property type="match status" value="1"/>
</dbReference>
<gene>
    <name evidence="2" type="ORF">H074_07626</name>
</gene>
<dbReference type="Proteomes" id="UP000054226">
    <property type="component" value="Unassembled WGS sequence"/>
</dbReference>
<dbReference type="InterPro" id="IPR050765">
    <property type="entry name" value="Riboflavin_Biosynth_HTPR"/>
</dbReference>
<comment type="caution">
    <text evidence="2">The sequence shown here is derived from an EMBL/GenBank/DDBJ whole genome shotgun (WGS) entry which is preliminary data.</text>
</comment>
<evidence type="ECO:0000313" key="2">
    <source>
        <dbReference type="EMBL" id="EME62763.1"/>
    </source>
</evidence>
<name>M2ZPM0_9PSEU</name>
<keyword evidence="3" id="KW-1185">Reference proteome</keyword>
<dbReference type="PANTHER" id="PTHR38011">
    <property type="entry name" value="DIHYDROFOLATE REDUCTASE FAMILY PROTEIN (AFU_ORTHOLOGUE AFUA_8G06820)"/>
    <property type="match status" value="1"/>
</dbReference>
<evidence type="ECO:0000259" key="1">
    <source>
        <dbReference type="Pfam" id="PF01872"/>
    </source>
</evidence>
<dbReference type="GO" id="GO:0008703">
    <property type="term" value="F:5-amino-6-(5-phosphoribosylamino)uracil reductase activity"/>
    <property type="evidence" value="ECO:0007669"/>
    <property type="project" value="InterPro"/>
</dbReference>
<dbReference type="EMBL" id="AOHO01000037">
    <property type="protein sequence ID" value="EME62763.1"/>
    <property type="molecule type" value="Genomic_DNA"/>
</dbReference>
<dbReference type="OrthoDB" id="7342392at2"/>
<organism evidence="2 3">
    <name type="scientific">Amycolatopsis decaplanina DSM 44594</name>
    <dbReference type="NCBI Taxonomy" id="1284240"/>
    <lineage>
        <taxon>Bacteria</taxon>
        <taxon>Bacillati</taxon>
        <taxon>Actinomycetota</taxon>
        <taxon>Actinomycetes</taxon>
        <taxon>Pseudonocardiales</taxon>
        <taxon>Pseudonocardiaceae</taxon>
        <taxon>Amycolatopsis</taxon>
    </lineage>
</organism>